<evidence type="ECO:0000256" key="4">
    <source>
        <dbReference type="ARBA" id="ARBA00022801"/>
    </source>
</evidence>
<protein>
    <recommendedName>
        <fullName evidence="2 6">S-formylglutathione hydrolase</fullName>
        <ecNumber evidence="2 6">3.1.2.12</ecNumber>
    </recommendedName>
</protein>
<comment type="similarity">
    <text evidence="1 8">Belongs to the esterase D family.</text>
</comment>
<sequence length="287" mass="31462">MANETGETLTLLSQHGCFGGTVSIHSHPSEQCQCTMTFAVYVPPQAKSKPVPVLYYLSGLTCNEQNFITKAGAQRYAAHHGLMLVAPDTSPRGENVPDEEGWDFASGAGFYVDATEEPWAKNYRMYSYVTKELPALIQANFSVDSHKQGIFGHSMGGHGALVCGLRNPEKYQSISAFAPIAAPSQCAWGKKALGSYLGSDQATWAAYDASELIKQHAQPRRPILIDQGLADPFLEQQQLKPEVFKAACEAAGQPLTLRMQEGYDHGYYFIATFMEDHVRHHAEVLCG</sequence>
<dbReference type="Proteomes" id="UP000615026">
    <property type="component" value="Unassembled WGS sequence"/>
</dbReference>
<dbReference type="InterPro" id="IPR014186">
    <property type="entry name" value="S-formylglutathione_hydrol"/>
</dbReference>
<keyword evidence="10" id="KW-1185">Reference proteome</keyword>
<evidence type="ECO:0000256" key="5">
    <source>
        <dbReference type="ARBA" id="ARBA00047590"/>
    </source>
</evidence>
<evidence type="ECO:0000313" key="10">
    <source>
        <dbReference type="Proteomes" id="UP000615026"/>
    </source>
</evidence>
<dbReference type="GO" id="GO:0046294">
    <property type="term" value="P:formaldehyde catabolic process"/>
    <property type="evidence" value="ECO:0007669"/>
    <property type="project" value="InterPro"/>
</dbReference>
<feature type="active site" description="Charge relay system" evidence="7">
    <location>
        <position position="231"/>
    </location>
</feature>
<reference evidence="9" key="1">
    <citation type="submission" date="2020-10" db="EMBL/GenBank/DDBJ databases">
        <authorList>
            <person name="Castelo-Branco R."/>
            <person name="Eusebio N."/>
            <person name="Adriana R."/>
            <person name="Vieira A."/>
            <person name="Brugerolle De Fraissinette N."/>
            <person name="Rezende De Castro R."/>
            <person name="Schneider M.P."/>
            <person name="Vasconcelos V."/>
            <person name="Leao P.N."/>
        </authorList>
    </citation>
    <scope>NUCLEOTIDE SEQUENCE</scope>
    <source>
        <strain evidence="9">LEGE 11479</strain>
    </source>
</reference>
<evidence type="ECO:0000256" key="1">
    <source>
        <dbReference type="ARBA" id="ARBA00005622"/>
    </source>
</evidence>
<proteinExistence type="inferred from homology"/>
<dbReference type="Gene3D" id="3.40.50.1820">
    <property type="entry name" value="alpha/beta hydrolase"/>
    <property type="match status" value="1"/>
</dbReference>
<feature type="active site" description="Charge relay system" evidence="7">
    <location>
        <position position="265"/>
    </location>
</feature>
<evidence type="ECO:0000256" key="6">
    <source>
        <dbReference type="NCBIfam" id="TIGR02821"/>
    </source>
</evidence>
<evidence type="ECO:0000313" key="9">
    <source>
        <dbReference type="EMBL" id="MBE9070789.1"/>
    </source>
</evidence>
<evidence type="ECO:0000256" key="3">
    <source>
        <dbReference type="ARBA" id="ARBA00022487"/>
    </source>
</evidence>
<accession>A0A929A092</accession>
<dbReference type="InterPro" id="IPR000801">
    <property type="entry name" value="Esterase-like"/>
</dbReference>
<name>A0A929A092_LEPEC</name>
<dbReference type="NCBIfam" id="TIGR02821">
    <property type="entry name" value="fghA_ester_D"/>
    <property type="match status" value="1"/>
</dbReference>
<keyword evidence="3 8" id="KW-0719">Serine esterase</keyword>
<dbReference type="PANTHER" id="PTHR10061:SF0">
    <property type="entry name" value="S-FORMYLGLUTATHIONE HYDROLASE"/>
    <property type="match status" value="1"/>
</dbReference>
<dbReference type="FunFam" id="3.40.50.1820:FF:000002">
    <property type="entry name" value="S-formylglutathione hydrolase"/>
    <property type="match status" value="1"/>
</dbReference>
<dbReference type="EC" id="3.1.2.12" evidence="2 6"/>
<dbReference type="SUPFAM" id="SSF53474">
    <property type="entry name" value="alpha/beta-Hydrolases"/>
    <property type="match status" value="1"/>
</dbReference>
<dbReference type="InterPro" id="IPR029058">
    <property type="entry name" value="AB_hydrolase_fold"/>
</dbReference>
<evidence type="ECO:0000256" key="2">
    <source>
        <dbReference type="ARBA" id="ARBA00012479"/>
    </source>
</evidence>
<comment type="function">
    <text evidence="8">Serine hydrolase involved in the detoxification of formaldehyde.</text>
</comment>
<dbReference type="PANTHER" id="PTHR10061">
    <property type="entry name" value="S-FORMYLGLUTATHIONE HYDROLASE"/>
    <property type="match status" value="1"/>
</dbReference>
<evidence type="ECO:0000256" key="7">
    <source>
        <dbReference type="PIRSR" id="PIRSR614186-1"/>
    </source>
</evidence>
<keyword evidence="4 8" id="KW-0378">Hydrolase</keyword>
<organism evidence="9 10">
    <name type="scientific">Leptolyngbya cf. ectocarpi LEGE 11479</name>
    <dbReference type="NCBI Taxonomy" id="1828722"/>
    <lineage>
        <taxon>Bacteria</taxon>
        <taxon>Bacillati</taxon>
        <taxon>Cyanobacteriota</taxon>
        <taxon>Cyanophyceae</taxon>
        <taxon>Leptolyngbyales</taxon>
        <taxon>Leptolyngbyaceae</taxon>
        <taxon>Leptolyngbya group</taxon>
        <taxon>Leptolyngbya</taxon>
    </lineage>
</organism>
<comment type="caution">
    <text evidence="9">The sequence shown here is derived from an EMBL/GenBank/DDBJ whole genome shotgun (WGS) entry which is preliminary data.</text>
</comment>
<dbReference type="GO" id="GO:0018738">
    <property type="term" value="F:S-formylglutathione hydrolase activity"/>
    <property type="evidence" value="ECO:0007669"/>
    <property type="project" value="UniProtKB-UniRule"/>
</dbReference>
<feature type="active site" description="Charge relay system" evidence="7">
    <location>
        <position position="154"/>
    </location>
</feature>
<dbReference type="RefSeq" id="WP_193996626.1">
    <property type="nucleotide sequence ID" value="NZ_JADEXP010000535.1"/>
</dbReference>
<dbReference type="Pfam" id="PF00756">
    <property type="entry name" value="Esterase"/>
    <property type="match status" value="1"/>
</dbReference>
<dbReference type="EMBL" id="JADEXP010000535">
    <property type="protein sequence ID" value="MBE9070789.1"/>
    <property type="molecule type" value="Genomic_DNA"/>
</dbReference>
<dbReference type="AlphaFoldDB" id="A0A929A092"/>
<gene>
    <name evidence="9" type="primary">fghA</name>
    <name evidence="9" type="ORF">IQ260_29560</name>
</gene>
<dbReference type="GO" id="GO:0052689">
    <property type="term" value="F:carboxylic ester hydrolase activity"/>
    <property type="evidence" value="ECO:0007669"/>
    <property type="project" value="UniProtKB-KW"/>
</dbReference>
<evidence type="ECO:0000256" key="8">
    <source>
        <dbReference type="RuleBase" id="RU363068"/>
    </source>
</evidence>
<dbReference type="GO" id="GO:0005829">
    <property type="term" value="C:cytosol"/>
    <property type="evidence" value="ECO:0007669"/>
    <property type="project" value="TreeGrafter"/>
</dbReference>
<comment type="catalytic activity">
    <reaction evidence="5 8">
        <text>S-formylglutathione + H2O = formate + glutathione + H(+)</text>
        <dbReference type="Rhea" id="RHEA:14961"/>
        <dbReference type="ChEBI" id="CHEBI:15377"/>
        <dbReference type="ChEBI" id="CHEBI:15378"/>
        <dbReference type="ChEBI" id="CHEBI:15740"/>
        <dbReference type="ChEBI" id="CHEBI:57688"/>
        <dbReference type="ChEBI" id="CHEBI:57925"/>
        <dbReference type="EC" id="3.1.2.12"/>
    </reaction>
</comment>